<feature type="domain" description="Coenzyme Q-binding protein COQ10 START" evidence="2">
    <location>
        <begin position="38"/>
        <end position="152"/>
    </location>
</feature>
<dbReference type="PANTHER" id="PTHR33824">
    <property type="entry name" value="POLYKETIDE CYCLASE/DEHYDRASE AND LIPID TRANSPORT SUPERFAMILY PROTEIN"/>
    <property type="match status" value="1"/>
</dbReference>
<accession>A0A6B2JMC6</accession>
<dbReference type="CDD" id="cd07817">
    <property type="entry name" value="SRPBCC_8"/>
    <property type="match status" value="1"/>
</dbReference>
<reference evidence="3 4" key="1">
    <citation type="submission" date="2020-02" db="EMBL/GenBank/DDBJ databases">
        <title>Pseudoroseicyclus tamarix, sp. nov., isolated from offshore sediment of a Tamarix chinensis forest.</title>
        <authorList>
            <person name="Gai Y."/>
        </authorList>
    </citation>
    <scope>NUCLEOTIDE SEQUENCE [LARGE SCALE GENOMIC DNA]</scope>
    <source>
        <strain evidence="3 4">CLL3-39</strain>
    </source>
</reference>
<dbReference type="Gene3D" id="3.30.530.20">
    <property type="match status" value="1"/>
</dbReference>
<comment type="similarity">
    <text evidence="1">Belongs to the ribosome association toxin RatA family.</text>
</comment>
<organism evidence="3 4">
    <name type="scientific">Pseudoroseicyclus tamaricis</name>
    <dbReference type="NCBI Taxonomy" id="2705421"/>
    <lineage>
        <taxon>Bacteria</taxon>
        <taxon>Pseudomonadati</taxon>
        <taxon>Pseudomonadota</taxon>
        <taxon>Alphaproteobacteria</taxon>
        <taxon>Rhodobacterales</taxon>
        <taxon>Paracoccaceae</taxon>
        <taxon>Pseudoroseicyclus</taxon>
    </lineage>
</organism>
<dbReference type="InterPro" id="IPR047137">
    <property type="entry name" value="ORF3"/>
</dbReference>
<sequence>MARQTQTAPRGIPGDAPGYTSRKSMYGDYAVTGRTITINRPRSELYAYWRDFSNLPKFMESVEKVEWEGDVSVWTIQAPGGDVRIRAHITTEKQDEEIAWRSVQGSDIDTEGKVTFRDAPGGRGTEVEAIVAYIPPVGRLGALVAKLFQKEPRVQGRRELKRFKMLMETGEVTTSHNRQAA</sequence>
<dbReference type="PANTHER" id="PTHR33824:SF7">
    <property type="entry name" value="POLYKETIDE CYCLASE_DEHYDRASE AND LIPID TRANSPORT SUPERFAMILY PROTEIN"/>
    <property type="match status" value="1"/>
</dbReference>
<evidence type="ECO:0000259" key="2">
    <source>
        <dbReference type="Pfam" id="PF03364"/>
    </source>
</evidence>
<evidence type="ECO:0000313" key="3">
    <source>
        <dbReference type="EMBL" id="NDU99796.1"/>
    </source>
</evidence>
<keyword evidence="4" id="KW-1185">Reference proteome</keyword>
<evidence type="ECO:0000313" key="4">
    <source>
        <dbReference type="Proteomes" id="UP000474757"/>
    </source>
</evidence>
<gene>
    <name evidence="3" type="ORF">GZA08_02250</name>
</gene>
<comment type="caution">
    <text evidence="3">The sequence shown here is derived from an EMBL/GenBank/DDBJ whole genome shotgun (WGS) entry which is preliminary data.</text>
</comment>
<name>A0A6B2JMC6_9RHOB</name>
<dbReference type="Proteomes" id="UP000474757">
    <property type="component" value="Unassembled WGS sequence"/>
</dbReference>
<protein>
    <submittedName>
        <fullName evidence="3">SRPBCC family protein</fullName>
    </submittedName>
</protein>
<dbReference type="Pfam" id="PF03364">
    <property type="entry name" value="Polyketide_cyc"/>
    <property type="match status" value="1"/>
</dbReference>
<dbReference type="InterPro" id="IPR023393">
    <property type="entry name" value="START-like_dom_sf"/>
</dbReference>
<dbReference type="EMBL" id="JAAGAB010000001">
    <property type="protein sequence ID" value="NDU99796.1"/>
    <property type="molecule type" value="Genomic_DNA"/>
</dbReference>
<proteinExistence type="inferred from homology"/>
<dbReference type="SUPFAM" id="SSF55961">
    <property type="entry name" value="Bet v1-like"/>
    <property type="match status" value="1"/>
</dbReference>
<dbReference type="AlphaFoldDB" id="A0A6B2JMC6"/>
<evidence type="ECO:0000256" key="1">
    <source>
        <dbReference type="ARBA" id="ARBA00008918"/>
    </source>
</evidence>
<dbReference type="InterPro" id="IPR005031">
    <property type="entry name" value="COQ10_START"/>
</dbReference>